<sequence>MKKTKIITISLLGLLLLVPFMTPTRAAPSASFLGVTEGEKYEWALNVYPAAYGNWIADNMTDSWQEPWGLTATDSNLTQIFSDWAWDSTPPQSVYVYTIDQVFAENTTTGTQQINASFGVEMPDYMVGNWFLPNQAPTIGNDTAAFIAATLSSGMFSSPYWLVYNLNVLVAPKNINWTEYAALSNTGLGSGFWWITVPVGSGGWGFNITVSALTNGMQWYVPAGGIYWEYGGVNSQSMTIKATYDSNGLLSYYSFEYGSSILCDVTRWDSDAPIITVSPSDATVANNYIGQNLSWTATDANPDTYTITLNGTTTVVPATTWTSGGAVTYNIPDGLAAGAHTYEITFTDEWGANTASDTVVFTVNPAPEPAAIPGFEPLIVIGITGIAIIGLITVRKKKRNRTIKI</sequence>
<dbReference type="Gene3D" id="2.60.40.10">
    <property type="entry name" value="Immunoglobulins"/>
    <property type="match status" value="1"/>
</dbReference>
<evidence type="ECO:0000256" key="1">
    <source>
        <dbReference type="SAM" id="Phobius"/>
    </source>
</evidence>
<evidence type="ECO:0000313" key="2">
    <source>
        <dbReference type="EMBL" id="KKN49608.1"/>
    </source>
</evidence>
<proteinExistence type="predicted"/>
<keyword evidence="1" id="KW-0472">Membrane</keyword>
<keyword evidence="1" id="KW-0812">Transmembrane</keyword>
<keyword evidence="1" id="KW-1133">Transmembrane helix</keyword>
<name>A0A0F9U7G8_9ZZZZ</name>
<accession>A0A0F9U7G8</accession>
<protein>
    <recommendedName>
        <fullName evidence="3">Bacterial Ig-like domain-containing protein</fullName>
    </recommendedName>
</protein>
<reference evidence="2" key="1">
    <citation type="journal article" date="2015" name="Nature">
        <title>Complex archaea that bridge the gap between prokaryotes and eukaryotes.</title>
        <authorList>
            <person name="Spang A."/>
            <person name="Saw J.H."/>
            <person name="Jorgensen S.L."/>
            <person name="Zaremba-Niedzwiedzka K."/>
            <person name="Martijn J."/>
            <person name="Lind A.E."/>
            <person name="van Eijk R."/>
            <person name="Schleper C."/>
            <person name="Guy L."/>
            <person name="Ettema T.J."/>
        </authorList>
    </citation>
    <scope>NUCLEOTIDE SEQUENCE</scope>
</reference>
<comment type="caution">
    <text evidence="2">The sequence shown here is derived from an EMBL/GenBank/DDBJ whole genome shotgun (WGS) entry which is preliminary data.</text>
</comment>
<dbReference type="AlphaFoldDB" id="A0A0F9U7G8"/>
<organism evidence="2">
    <name type="scientific">marine sediment metagenome</name>
    <dbReference type="NCBI Taxonomy" id="412755"/>
    <lineage>
        <taxon>unclassified sequences</taxon>
        <taxon>metagenomes</taxon>
        <taxon>ecological metagenomes</taxon>
    </lineage>
</organism>
<gene>
    <name evidence="2" type="ORF">LCGC14_0641160</name>
</gene>
<dbReference type="InterPro" id="IPR013783">
    <property type="entry name" value="Ig-like_fold"/>
</dbReference>
<feature type="transmembrane region" description="Helical" evidence="1">
    <location>
        <begin position="374"/>
        <end position="394"/>
    </location>
</feature>
<dbReference type="EMBL" id="LAZR01001161">
    <property type="protein sequence ID" value="KKN49608.1"/>
    <property type="molecule type" value="Genomic_DNA"/>
</dbReference>
<evidence type="ECO:0008006" key="3">
    <source>
        <dbReference type="Google" id="ProtNLM"/>
    </source>
</evidence>